<evidence type="ECO:0000313" key="2">
    <source>
        <dbReference type="Proteomes" id="UP001249505"/>
    </source>
</evidence>
<evidence type="ECO:0000313" key="1">
    <source>
        <dbReference type="EMBL" id="MDT3280688.1"/>
    </source>
</evidence>
<comment type="caution">
    <text evidence="1">The sequence shown here is derived from an EMBL/GenBank/DDBJ whole genome shotgun (WGS) entry which is preliminary data.</text>
</comment>
<protein>
    <recommendedName>
        <fullName evidence="3">DUF1643 domain-containing protein</fullName>
    </recommendedName>
</protein>
<name>A0ABU3FZ83_9GAMM</name>
<reference evidence="1 2" key="1">
    <citation type="submission" date="2023-07" db="EMBL/GenBank/DDBJ databases">
        <title>Novel Shewanella species isolated from Baltic Sea sediments.</title>
        <authorList>
            <person name="Martin-Rodriguez A.J."/>
        </authorList>
    </citation>
    <scope>NUCLEOTIDE SEQUENCE [LARGE SCALE GENOMIC DNA]</scope>
    <source>
        <strain evidence="1 2">SP2S1-2</strain>
    </source>
</reference>
<accession>A0ABU3FZ83</accession>
<dbReference type="RefSeq" id="WP_311899234.1">
    <property type="nucleotide sequence ID" value="NZ_JAUOES010000009.1"/>
</dbReference>
<organism evidence="1 2">
    <name type="scientific">Shewanella scandinavica</name>
    <dbReference type="NCBI Taxonomy" id="3063538"/>
    <lineage>
        <taxon>Bacteria</taxon>
        <taxon>Pseudomonadati</taxon>
        <taxon>Pseudomonadota</taxon>
        <taxon>Gammaproteobacteria</taxon>
        <taxon>Alteromonadales</taxon>
        <taxon>Shewanellaceae</taxon>
        <taxon>Shewanella</taxon>
    </lineage>
</organism>
<proteinExistence type="predicted"/>
<keyword evidence="2" id="KW-1185">Reference proteome</keyword>
<dbReference type="EMBL" id="JAUOES010000009">
    <property type="protein sequence ID" value="MDT3280688.1"/>
    <property type="molecule type" value="Genomic_DNA"/>
</dbReference>
<gene>
    <name evidence="1" type="ORF">Q4Q50_10365</name>
</gene>
<evidence type="ECO:0008006" key="3">
    <source>
        <dbReference type="Google" id="ProtNLM"/>
    </source>
</evidence>
<dbReference type="Proteomes" id="UP001249505">
    <property type="component" value="Unassembled WGS sequence"/>
</dbReference>
<sequence>MEFIYADELKTKFSVYGHFYDLKIKDEIFNCRSVLEIVSKTVDDISNSKPCAVVVMMNPGSSRPLRSDYVPQKYSVKQIMSSSWDKEIIPTRPDNAQYQIMRLMLLNAWKHVRILNLSDLRNGNSGDFSIEFKKAEKLDGSNPHSLTHKDRSEELKQYCSESNAVIVAWGSTEVLRESAKTFLKEIQNVRGLPLESPWFRYPSPYKKDQKLNWLESMNVELNT</sequence>